<dbReference type="EMBL" id="CP001344">
    <property type="protein sequence ID" value="ACL46662.1"/>
    <property type="molecule type" value="Genomic_DNA"/>
</dbReference>
<protein>
    <submittedName>
        <fullName evidence="1">Uncharacterized protein</fullName>
    </submittedName>
</protein>
<gene>
    <name evidence="1" type="ordered locus">Cyan7425_4352</name>
</gene>
<accession>B8HYK8</accession>
<sequence length="40" mass="4730">MWAITLIMLKTFIYLDLPDFYLIHNSELKPAFQDSSLNPE</sequence>
<reference evidence="1" key="1">
    <citation type="submission" date="2009-01" db="EMBL/GenBank/DDBJ databases">
        <title>Complete sequence of chromosome Cyanothece sp. PCC 7425.</title>
        <authorList>
            <consortium name="US DOE Joint Genome Institute"/>
            <person name="Lucas S."/>
            <person name="Copeland A."/>
            <person name="Lapidus A."/>
            <person name="Glavina del Rio T."/>
            <person name="Dalin E."/>
            <person name="Tice H."/>
            <person name="Bruce D."/>
            <person name="Goodwin L."/>
            <person name="Pitluck S."/>
            <person name="Sims D."/>
            <person name="Meineke L."/>
            <person name="Brettin T."/>
            <person name="Detter J.C."/>
            <person name="Han C."/>
            <person name="Larimer F."/>
            <person name="Land M."/>
            <person name="Hauser L."/>
            <person name="Kyrpides N."/>
            <person name="Ovchinnikova G."/>
            <person name="Liberton M."/>
            <person name="Stoeckel J."/>
            <person name="Banerjee A."/>
            <person name="Singh A."/>
            <person name="Page L."/>
            <person name="Sato H."/>
            <person name="Zhao L."/>
            <person name="Sherman L."/>
            <person name="Pakrasi H."/>
            <person name="Richardson P."/>
        </authorList>
    </citation>
    <scope>NUCLEOTIDE SEQUENCE</scope>
    <source>
        <strain evidence="1">PCC 7425</strain>
    </source>
</reference>
<organism evidence="1">
    <name type="scientific">Cyanothece sp. (strain PCC 7425 / ATCC 29141)</name>
    <dbReference type="NCBI Taxonomy" id="395961"/>
    <lineage>
        <taxon>Bacteria</taxon>
        <taxon>Bacillati</taxon>
        <taxon>Cyanobacteriota</taxon>
        <taxon>Cyanophyceae</taxon>
        <taxon>Gomontiellales</taxon>
        <taxon>Cyanothecaceae</taxon>
        <taxon>Cyanothece</taxon>
    </lineage>
</organism>
<dbReference type="HOGENOM" id="CLU_3288325_0_0_3"/>
<proteinExistence type="predicted"/>
<dbReference type="AlphaFoldDB" id="B8HYK8"/>
<name>B8HYK8_CYAP4</name>
<dbReference type="KEGG" id="cyn:Cyan7425_4352"/>
<evidence type="ECO:0000313" key="1">
    <source>
        <dbReference type="EMBL" id="ACL46662.1"/>
    </source>
</evidence>